<reference evidence="1" key="1">
    <citation type="journal article" date="2022" name="G3 (Bethesda)">
        <title>High quality genome of the basidiomycete yeast Dioszegia hungarica PDD-24b-2 isolated from cloud water.</title>
        <authorList>
            <person name="Jarrige D."/>
            <person name="Haridas S."/>
            <person name="Bleykasten-Grosshans C."/>
            <person name="Joly M."/>
            <person name="Nadalig T."/>
            <person name="Sancelme M."/>
            <person name="Vuilleumier S."/>
            <person name="Grigoriev I.V."/>
            <person name="Amato P."/>
            <person name="Bringel F."/>
        </authorList>
    </citation>
    <scope>NUCLEOTIDE SEQUENCE</scope>
    <source>
        <strain evidence="1">PDD-24b-2</strain>
    </source>
</reference>
<proteinExistence type="predicted"/>
<comment type="caution">
    <text evidence="1">The sequence shown here is derived from an EMBL/GenBank/DDBJ whole genome shotgun (WGS) entry which is preliminary data.</text>
</comment>
<protein>
    <submittedName>
        <fullName evidence="1">Uncharacterized protein</fullName>
    </submittedName>
</protein>
<dbReference type="Proteomes" id="UP001164286">
    <property type="component" value="Unassembled WGS sequence"/>
</dbReference>
<organism evidence="1 2">
    <name type="scientific">Dioszegia hungarica</name>
    <dbReference type="NCBI Taxonomy" id="4972"/>
    <lineage>
        <taxon>Eukaryota</taxon>
        <taxon>Fungi</taxon>
        <taxon>Dikarya</taxon>
        <taxon>Basidiomycota</taxon>
        <taxon>Agaricomycotina</taxon>
        <taxon>Tremellomycetes</taxon>
        <taxon>Tremellales</taxon>
        <taxon>Bulleribasidiaceae</taxon>
        <taxon>Dioszegia</taxon>
    </lineage>
</organism>
<gene>
    <name evidence="1" type="ORF">MKK02DRAFT_43783</name>
</gene>
<keyword evidence="2" id="KW-1185">Reference proteome</keyword>
<evidence type="ECO:0000313" key="1">
    <source>
        <dbReference type="EMBL" id="KAI9635103.1"/>
    </source>
</evidence>
<dbReference type="GeneID" id="77731815"/>
<accession>A0AA38H6U7</accession>
<dbReference type="EMBL" id="JAKWFO010000005">
    <property type="protein sequence ID" value="KAI9635103.1"/>
    <property type="molecule type" value="Genomic_DNA"/>
</dbReference>
<evidence type="ECO:0000313" key="2">
    <source>
        <dbReference type="Proteomes" id="UP001164286"/>
    </source>
</evidence>
<sequence length="440" mass="48903">MPLPQLPKEVWTLVGCYVRQPVPQPRRVKERREVRQVDLVNLMTVSKLLNNAVASALYHTIITDDIAGLYVNYKSPNPVAPGIPSKRELLLLIRCLYLEYPERELLEAHHSHMMTYRWPAPPRSGNSIQDMFDHQLGYFCTHPALASLIDSEMIFAADPTTQLQHSMPELRSLSTGTFFGTFEEGWTTNFGGILSYMSHVGDIQKVYSQMLLSGKVTHFCQSGNLSPLSIHPRELESFRPPAPPSGPASSPTVTPTIRTITIHVNLKAYKNAAVYESLCSSSSCLPGVDVRWCLDNPRRTRSDGNKIPFLDFDDRPLFAKSIFLAVVGGLGARHDKRDAHPQPADFPLLPFTIDAYIPVNDATAIILLQGDKVTNPRGASAKEKTANKRRAAAQKLEDALGTELFKTDVETKVLHPDDRLGIHYIADCPACPACGWLPVE</sequence>
<dbReference type="AlphaFoldDB" id="A0AA38H6U7"/>
<dbReference type="RefSeq" id="XP_052944880.1">
    <property type="nucleotide sequence ID" value="XM_053092610.1"/>
</dbReference>
<name>A0AA38H6U7_9TREE</name>